<dbReference type="Proteomes" id="UP000596004">
    <property type="component" value="Chromosome"/>
</dbReference>
<organism evidence="1">
    <name type="scientific">Candidatus Iainarchaeum sp</name>
    <dbReference type="NCBI Taxonomy" id="3101447"/>
    <lineage>
        <taxon>Archaea</taxon>
        <taxon>Candidatus Iainarchaeota</taxon>
        <taxon>Candidatus Iainarchaeia</taxon>
        <taxon>Candidatus Iainarchaeales</taxon>
        <taxon>Candidatus Iainarchaeaceae</taxon>
        <taxon>Candidatus Iainarchaeum</taxon>
    </lineage>
</organism>
<dbReference type="AlphaFoldDB" id="A0A7T9I1E9"/>
<proteinExistence type="predicted"/>
<protein>
    <recommendedName>
        <fullName evidence="2">Zinc ribbon domain-containing protein</fullName>
    </recommendedName>
</protein>
<reference evidence="1" key="1">
    <citation type="submission" date="2020-11" db="EMBL/GenBank/DDBJ databases">
        <title>Connecting structure to function with the recovery of over 1000 high-quality activated sludge metagenome-assembled genomes encoding full-length rRNA genes using long-read sequencing.</title>
        <authorList>
            <person name="Singleton C.M."/>
            <person name="Petriglieri F."/>
            <person name="Kristensen J.M."/>
            <person name="Kirkegaard R.H."/>
            <person name="Michaelsen T.Y."/>
            <person name="Andersen M.H."/>
            <person name="Karst S.M."/>
            <person name="Dueholm M.S."/>
            <person name="Nielsen P.H."/>
            <person name="Albertsen M."/>
        </authorList>
    </citation>
    <scope>NUCLEOTIDE SEQUENCE</scope>
    <source>
        <strain evidence="1">Fred_18-Q3-R57-64_BAT3C.431</strain>
    </source>
</reference>
<accession>A0A7T9I1E9</accession>
<dbReference type="EMBL" id="CP064981">
    <property type="protein sequence ID" value="QQR92330.1"/>
    <property type="molecule type" value="Genomic_DNA"/>
</dbReference>
<gene>
    <name evidence="1" type="ORF">IPJ89_04205</name>
</gene>
<name>A0A7T9I1E9_9ARCH</name>
<sequence length="192" mass="22615">MSMEWISHIFLHPNESVLFFFPMQMDGFRLEAQWVEEEKPLFGMLPQRIPVKENVPVASRMSGVIAVTTQRMLFLTKQAEQLRYPEVVLEIYLHDLVEVESKGVISKELHLAYEHNEVVHHQIFYGPNAAKIEQRLLSLMQTQKWLREHPKRIPGKFIRCRSCEKLVDWRDKYCPHCGHHLTIAARTVSRGR</sequence>
<evidence type="ECO:0008006" key="2">
    <source>
        <dbReference type="Google" id="ProtNLM"/>
    </source>
</evidence>
<evidence type="ECO:0000313" key="1">
    <source>
        <dbReference type="EMBL" id="QQR92330.1"/>
    </source>
</evidence>